<dbReference type="AlphaFoldDB" id="A0A3M0K6I6"/>
<feature type="region of interest" description="Disordered" evidence="1">
    <location>
        <begin position="1"/>
        <end position="93"/>
    </location>
</feature>
<comment type="caution">
    <text evidence="2">The sequence shown here is derived from an EMBL/GenBank/DDBJ whole genome shotgun (WGS) entry which is preliminary data.</text>
</comment>
<organism evidence="2 3">
    <name type="scientific">Hirundo rustica rustica</name>
    <dbReference type="NCBI Taxonomy" id="333673"/>
    <lineage>
        <taxon>Eukaryota</taxon>
        <taxon>Metazoa</taxon>
        <taxon>Chordata</taxon>
        <taxon>Craniata</taxon>
        <taxon>Vertebrata</taxon>
        <taxon>Euteleostomi</taxon>
        <taxon>Archelosauria</taxon>
        <taxon>Archosauria</taxon>
        <taxon>Dinosauria</taxon>
        <taxon>Saurischia</taxon>
        <taxon>Theropoda</taxon>
        <taxon>Coelurosauria</taxon>
        <taxon>Aves</taxon>
        <taxon>Neognathae</taxon>
        <taxon>Neoaves</taxon>
        <taxon>Telluraves</taxon>
        <taxon>Australaves</taxon>
        <taxon>Passeriformes</taxon>
        <taxon>Sylvioidea</taxon>
        <taxon>Hirundinidae</taxon>
        <taxon>Hirundo</taxon>
    </lineage>
</organism>
<evidence type="ECO:0000313" key="3">
    <source>
        <dbReference type="Proteomes" id="UP000269221"/>
    </source>
</evidence>
<gene>
    <name evidence="2" type="ORF">DUI87_15019</name>
</gene>
<keyword evidence="3" id="KW-1185">Reference proteome</keyword>
<reference evidence="2 3" key="1">
    <citation type="submission" date="2018-07" db="EMBL/GenBank/DDBJ databases">
        <title>A high quality draft genome assembly of the barn swallow (H. rustica rustica).</title>
        <authorList>
            <person name="Formenti G."/>
            <person name="Chiara M."/>
            <person name="Poveda L."/>
            <person name="Francoijs K.-J."/>
            <person name="Bonisoli-Alquati A."/>
            <person name="Canova L."/>
            <person name="Gianfranceschi L."/>
            <person name="Horner D.S."/>
            <person name="Saino N."/>
        </authorList>
    </citation>
    <scope>NUCLEOTIDE SEQUENCE [LARGE SCALE GENOMIC DNA]</scope>
    <source>
        <strain evidence="2">Chelidonia</strain>
        <tissue evidence="2">Blood</tissue>
    </source>
</reference>
<sequence length="242" mass="27285">MRGEKQLRCGMVPPKPPSISEQAKDTANPKVQRTTFRPQSSNDSTSQRAGLSLKHEKIIKNNPKSHPGEQALKTNFQRGGPPASSDNPVSRNEMETPEITWIETGPGEKVLVQARKRLPDPPLPGAPLFQHIFSRADVQNKPPKSKPRTSKMNEHKVSKMFPSLAGTEKFCRTPERIKPCTTGKRHLKLPPLSLHLNKMFDRFRQNGKILKIVKSFLYVHKKSLISELYAAMRKVIKAKKST</sequence>
<evidence type="ECO:0000313" key="2">
    <source>
        <dbReference type="EMBL" id="RMC08769.1"/>
    </source>
</evidence>
<evidence type="ECO:0000256" key="1">
    <source>
        <dbReference type="SAM" id="MobiDB-lite"/>
    </source>
</evidence>
<dbReference type="EMBL" id="QRBI01000117">
    <property type="protein sequence ID" value="RMC08769.1"/>
    <property type="molecule type" value="Genomic_DNA"/>
</dbReference>
<dbReference type="Proteomes" id="UP000269221">
    <property type="component" value="Unassembled WGS sequence"/>
</dbReference>
<proteinExistence type="predicted"/>
<feature type="compositionally biased region" description="Polar residues" evidence="1">
    <location>
        <begin position="29"/>
        <end position="49"/>
    </location>
</feature>
<name>A0A3M0K6I6_HIRRU</name>
<accession>A0A3M0K6I6</accession>
<protein>
    <submittedName>
        <fullName evidence="2">Uncharacterized protein</fullName>
    </submittedName>
</protein>